<dbReference type="PANTHER" id="PTHR16222:SF24">
    <property type="entry name" value="ADP-RIBOSYLHYDROLASE ARH3"/>
    <property type="match status" value="1"/>
</dbReference>
<keyword evidence="3" id="KW-0460">Magnesium</keyword>
<feature type="binding site" evidence="3">
    <location>
        <position position="324"/>
    </location>
    <ligand>
        <name>Mg(2+)</name>
        <dbReference type="ChEBI" id="CHEBI:18420"/>
        <label>1</label>
    </ligand>
</feature>
<sequence length="371" mass="38407">MNPEQSSAPDPSLSGSGAASSHHPRNGQSGKVLGCLLGGALGDALGYAVEFSRLPEIRSAFGPDGLRDFSVLPAPVPFSDDTQMTLYTVDGLLEALEWANAGLGADETACLWLAYLRWLKTQGVALDPGAPSPPARWIDSQTVLHHRRAPGNACLSGLSGPDMGTKFRPVNPDSKGCGTVMRSAPFGLLPYVETAMVYRLSEDAAALTHGHPSALHSAAVFSTLIHDLLDPAASLQDAAETALERAGESGVPELAERLAAAVSLARSGPVPPEKLTSALGEGWVAEEALAIGLYAALATASAATPQEHFRAALALAVNHDGDSDSTGSVTGNILGTLYGTEALPEEWLAALDGREVIEELARQFTAATTAG</sequence>
<dbReference type="KEGG" id="asun:KG104_12645"/>
<feature type="binding site" evidence="3">
    <location>
        <position position="79"/>
    </location>
    <ligand>
        <name>Mg(2+)</name>
        <dbReference type="ChEBI" id="CHEBI:18420"/>
        <label>1</label>
    </ligand>
</feature>
<evidence type="ECO:0000313" key="6">
    <source>
        <dbReference type="Proteomes" id="UP000680588"/>
    </source>
</evidence>
<keyword evidence="3" id="KW-0479">Metal-binding</keyword>
<comment type="similarity">
    <text evidence="1">Belongs to the ADP-ribosylglycohydrolase family.</text>
</comment>
<proteinExistence type="inferred from homology"/>
<evidence type="ECO:0000313" key="5">
    <source>
        <dbReference type="EMBL" id="QWQ38052.1"/>
    </source>
</evidence>
<reference evidence="5" key="1">
    <citation type="submission" date="2021-06" db="EMBL/GenBank/DDBJ databases">
        <title>Novel species in genus Arthrobacter.</title>
        <authorList>
            <person name="Zhang G."/>
        </authorList>
    </citation>
    <scope>NUCLEOTIDE SEQUENCE</scope>
    <source>
        <strain evidence="5">Zg-ZUI122</strain>
    </source>
</reference>
<evidence type="ECO:0000256" key="1">
    <source>
        <dbReference type="ARBA" id="ARBA00010702"/>
    </source>
</evidence>
<dbReference type="AlphaFoldDB" id="A0A975S903"/>
<dbReference type="Proteomes" id="UP000680588">
    <property type="component" value="Chromosome"/>
</dbReference>
<feature type="region of interest" description="Disordered" evidence="4">
    <location>
        <begin position="1"/>
        <end position="26"/>
    </location>
</feature>
<feature type="binding site" evidence="3">
    <location>
        <position position="80"/>
    </location>
    <ligand>
        <name>Mg(2+)</name>
        <dbReference type="ChEBI" id="CHEBI:18420"/>
        <label>1</label>
    </ligand>
</feature>
<evidence type="ECO:0000256" key="2">
    <source>
        <dbReference type="ARBA" id="ARBA00022801"/>
    </source>
</evidence>
<dbReference type="PANTHER" id="PTHR16222">
    <property type="entry name" value="ADP-RIBOSYLGLYCOHYDROLASE"/>
    <property type="match status" value="1"/>
</dbReference>
<protein>
    <submittedName>
        <fullName evidence="5">ADP-ribosylglycohydrolase family protein</fullName>
    </submittedName>
</protein>
<comment type="cofactor">
    <cofactor evidence="3">
        <name>Mg(2+)</name>
        <dbReference type="ChEBI" id="CHEBI:18420"/>
    </cofactor>
    <text evidence="3">Binds 2 magnesium ions per subunit.</text>
</comment>
<feature type="compositionally biased region" description="Low complexity" evidence="4">
    <location>
        <begin position="1"/>
        <end position="21"/>
    </location>
</feature>
<feature type="binding site" evidence="3">
    <location>
        <position position="322"/>
    </location>
    <ligand>
        <name>Mg(2+)</name>
        <dbReference type="ChEBI" id="CHEBI:18420"/>
        <label>1</label>
    </ligand>
</feature>
<dbReference type="InterPro" id="IPR050792">
    <property type="entry name" value="ADP-ribosylglycohydrolase"/>
</dbReference>
<dbReference type="Pfam" id="PF03747">
    <property type="entry name" value="ADP_ribosyl_GH"/>
    <property type="match status" value="1"/>
</dbReference>
<dbReference type="SUPFAM" id="SSF101478">
    <property type="entry name" value="ADP-ribosylglycohydrolase"/>
    <property type="match status" value="1"/>
</dbReference>
<keyword evidence="2" id="KW-0378">Hydrolase</keyword>
<evidence type="ECO:0000256" key="4">
    <source>
        <dbReference type="SAM" id="MobiDB-lite"/>
    </source>
</evidence>
<feature type="binding site" evidence="3">
    <location>
        <position position="325"/>
    </location>
    <ligand>
        <name>Mg(2+)</name>
        <dbReference type="ChEBI" id="CHEBI:18420"/>
        <label>1</label>
    </ligand>
</feature>
<dbReference type="GO" id="GO:0046872">
    <property type="term" value="F:metal ion binding"/>
    <property type="evidence" value="ECO:0007669"/>
    <property type="project" value="UniProtKB-KW"/>
</dbReference>
<accession>A0A975S903</accession>
<dbReference type="GO" id="GO:0016787">
    <property type="term" value="F:hydrolase activity"/>
    <property type="evidence" value="ECO:0007669"/>
    <property type="project" value="UniProtKB-KW"/>
</dbReference>
<gene>
    <name evidence="5" type="ORF">KG104_12645</name>
</gene>
<feature type="binding site" evidence="3">
    <location>
        <position position="81"/>
    </location>
    <ligand>
        <name>Mg(2+)</name>
        <dbReference type="ChEBI" id="CHEBI:18420"/>
        <label>1</label>
    </ligand>
</feature>
<name>A0A975S903_9MICC</name>
<dbReference type="InterPro" id="IPR036705">
    <property type="entry name" value="Ribosyl_crysJ1_sf"/>
</dbReference>
<dbReference type="InterPro" id="IPR005502">
    <property type="entry name" value="Ribosyl_crysJ1"/>
</dbReference>
<dbReference type="Gene3D" id="1.10.4080.10">
    <property type="entry name" value="ADP-ribosylation/Crystallin J1"/>
    <property type="match status" value="1"/>
</dbReference>
<evidence type="ECO:0000256" key="3">
    <source>
        <dbReference type="PIRSR" id="PIRSR605502-1"/>
    </source>
</evidence>
<dbReference type="EMBL" id="CP076456">
    <property type="protein sequence ID" value="QWQ38052.1"/>
    <property type="molecule type" value="Genomic_DNA"/>
</dbReference>
<keyword evidence="6" id="KW-1185">Reference proteome</keyword>
<organism evidence="5 6">
    <name type="scientific">Arthrobacter sunyaminii</name>
    <dbReference type="NCBI Taxonomy" id="2816859"/>
    <lineage>
        <taxon>Bacteria</taxon>
        <taxon>Bacillati</taxon>
        <taxon>Actinomycetota</taxon>
        <taxon>Actinomycetes</taxon>
        <taxon>Micrococcales</taxon>
        <taxon>Micrococcaceae</taxon>
        <taxon>Arthrobacter</taxon>
    </lineage>
</organism>